<protein>
    <submittedName>
        <fullName evidence="2">Uncharacterized protein</fullName>
    </submittedName>
</protein>
<name>A0A3S4TZV7_9ACTN</name>
<dbReference type="GeneID" id="64406730"/>
<evidence type="ECO:0000313" key="2">
    <source>
        <dbReference type="EMBL" id="VEH69974.1"/>
    </source>
</evidence>
<organism evidence="2 3">
    <name type="scientific">Arachnia propionica</name>
    <dbReference type="NCBI Taxonomy" id="1750"/>
    <lineage>
        <taxon>Bacteria</taxon>
        <taxon>Bacillati</taxon>
        <taxon>Actinomycetota</taxon>
        <taxon>Actinomycetes</taxon>
        <taxon>Propionibacteriales</taxon>
        <taxon>Propionibacteriaceae</taxon>
        <taxon>Arachnia</taxon>
    </lineage>
</organism>
<feature type="chain" id="PRO_5018792295" evidence="1">
    <location>
        <begin position="27"/>
        <end position="67"/>
    </location>
</feature>
<keyword evidence="1" id="KW-0732">Signal</keyword>
<evidence type="ECO:0000256" key="1">
    <source>
        <dbReference type="SAM" id="SignalP"/>
    </source>
</evidence>
<dbReference type="Proteomes" id="UP000273044">
    <property type="component" value="Chromosome"/>
</dbReference>
<reference evidence="2 3" key="1">
    <citation type="submission" date="2018-12" db="EMBL/GenBank/DDBJ databases">
        <authorList>
            <consortium name="Pathogen Informatics"/>
        </authorList>
    </citation>
    <scope>NUCLEOTIDE SEQUENCE [LARGE SCALE GENOMIC DNA]</scope>
    <source>
        <strain evidence="2 3">NCTC12967</strain>
    </source>
</reference>
<feature type="signal peptide" evidence="1">
    <location>
        <begin position="1"/>
        <end position="26"/>
    </location>
</feature>
<dbReference type="PROSITE" id="PS51257">
    <property type="entry name" value="PROKAR_LIPOPROTEIN"/>
    <property type="match status" value="1"/>
</dbReference>
<proteinExistence type="predicted"/>
<sequence length="67" mass="7200">MKKMRLAAAALVLGSCITLGAVPANANTTEPVTNQAPISTVQGNETNGGFGCIARLWFGWRAWCNYW</sequence>
<dbReference type="AlphaFoldDB" id="A0A3S4TZV7"/>
<dbReference type="EMBL" id="LR134406">
    <property type="protein sequence ID" value="VEH69974.1"/>
    <property type="molecule type" value="Genomic_DNA"/>
</dbReference>
<gene>
    <name evidence="2" type="ORF">NCTC12967_01255</name>
</gene>
<evidence type="ECO:0000313" key="3">
    <source>
        <dbReference type="Proteomes" id="UP000273044"/>
    </source>
</evidence>
<dbReference type="RefSeq" id="WP_061787055.1">
    <property type="nucleotide sequence ID" value="NZ_CAURRE010000071.1"/>
</dbReference>
<accession>A0A3S4TZV7</accession>
<keyword evidence="3" id="KW-1185">Reference proteome</keyword>